<accession>A0A833RAD5</accession>
<dbReference type="Proteomes" id="UP000623129">
    <property type="component" value="Unassembled WGS sequence"/>
</dbReference>
<feature type="compositionally biased region" description="Polar residues" evidence="1">
    <location>
        <begin position="187"/>
        <end position="200"/>
    </location>
</feature>
<comment type="caution">
    <text evidence="2">The sequence shown here is derived from an EMBL/GenBank/DDBJ whole genome shotgun (WGS) entry which is preliminary data.</text>
</comment>
<feature type="region of interest" description="Disordered" evidence="1">
    <location>
        <begin position="187"/>
        <end position="216"/>
    </location>
</feature>
<evidence type="ECO:0000313" key="2">
    <source>
        <dbReference type="EMBL" id="KAF3341680.1"/>
    </source>
</evidence>
<dbReference type="OrthoDB" id="5418203at2759"/>
<evidence type="ECO:0000313" key="3">
    <source>
        <dbReference type="Proteomes" id="UP000623129"/>
    </source>
</evidence>
<protein>
    <submittedName>
        <fullName evidence="2">Coiled-coil domain-containing protein R3HCC1L isoform X2</fullName>
    </submittedName>
</protein>
<proteinExistence type="predicted"/>
<dbReference type="EMBL" id="SWLB01000001">
    <property type="protein sequence ID" value="KAF3341680.1"/>
    <property type="molecule type" value="Genomic_DNA"/>
</dbReference>
<reference evidence="2" key="1">
    <citation type="submission" date="2020-01" db="EMBL/GenBank/DDBJ databases">
        <title>Genome sequence of Kobresia littledalei, the first chromosome-level genome in the family Cyperaceae.</title>
        <authorList>
            <person name="Qu G."/>
        </authorList>
    </citation>
    <scope>NUCLEOTIDE SEQUENCE</scope>
    <source>
        <strain evidence="2">C.B.Clarke</strain>
        <tissue evidence="2">Leaf</tissue>
    </source>
</reference>
<name>A0A833RAD5_9POAL</name>
<gene>
    <name evidence="2" type="ORF">FCM35_KLT00318</name>
</gene>
<keyword evidence="3" id="KW-1185">Reference proteome</keyword>
<sequence>MLDEKVENWSEDAENLRRRTTDGAISYLERFISSLENGSCTYTGDLELAATMDGLADLYSLRGYAIKSDEWRSRVFSLRSRINQESSTTPIVSANSRVAQPTTTISVREKGTEGSINEEDWEALVDKIQEECEEANDVRLNEGNPGPITSGDDNQLIQYTELINSQNKVLRQLLIDCNRFIQTATPSTPEQILQQQSNVEPNGPDLGPYNDEPNFD</sequence>
<organism evidence="2 3">
    <name type="scientific">Carex littledalei</name>
    <dbReference type="NCBI Taxonomy" id="544730"/>
    <lineage>
        <taxon>Eukaryota</taxon>
        <taxon>Viridiplantae</taxon>
        <taxon>Streptophyta</taxon>
        <taxon>Embryophyta</taxon>
        <taxon>Tracheophyta</taxon>
        <taxon>Spermatophyta</taxon>
        <taxon>Magnoliopsida</taxon>
        <taxon>Liliopsida</taxon>
        <taxon>Poales</taxon>
        <taxon>Cyperaceae</taxon>
        <taxon>Cyperoideae</taxon>
        <taxon>Cariceae</taxon>
        <taxon>Carex</taxon>
        <taxon>Carex subgen. Euthyceras</taxon>
    </lineage>
</organism>
<dbReference type="AlphaFoldDB" id="A0A833RAD5"/>
<evidence type="ECO:0000256" key="1">
    <source>
        <dbReference type="SAM" id="MobiDB-lite"/>
    </source>
</evidence>